<evidence type="ECO:0000313" key="3">
    <source>
        <dbReference type="EMBL" id="SUZ95029.1"/>
    </source>
</evidence>
<dbReference type="InterPro" id="IPR002347">
    <property type="entry name" value="SDR_fam"/>
</dbReference>
<dbReference type="PANTHER" id="PTHR24321:SF8">
    <property type="entry name" value="ESTRADIOL 17-BETA-DEHYDROGENASE 8-RELATED"/>
    <property type="match status" value="1"/>
</dbReference>
<dbReference type="InterPro" id="IPR036291">
    <property type="entry name" value="NAD(P)-bd_dom_sf"/>
</dbReference>
<dbReference type="PROSITE" id="PS00061">
    <property type="entry name" value="ADH_SHORT"/>
    <property type="match status" value="1"/>
</dbReference>
<proteinExistence type="inferred from homology"/>
<protein>
    <recommendedName>
        <fullName evidence="4">Short-chain dehydrogenase</fullName>
    </recommendedName>
</protein>
<evidence type="ECO:0000256" key="1">
    <source>
        <dbReference type="ARBA" id="ARBA00006484"/>
    </source>
</evidence>
<dbReference type="EMBL" id="UINC01002288">
    <property type="protein sequence ID" value="SUZ95029.1"/>
    <property type="molecule type" value="Genomic_DNA"/>
</dbReference>
<dbReference type="Gene3D" id="3.40.50.720">
    <property type="entry name" value="NAD(P)-binding Rossmann-like Domain"/>
    <property type="match status" value="1"/>
</dbReference>
<dbReference type="InterPro" id="IPR020904">
    <property type="entry name" value="Sc_DH/Rdtase_CS"/>
</dbReference>
<name>A0A381RVC5_9ZZZZ</name>
<dbReference type="Pfam" id="PF00106">
    <property type="entry name" value="adh_short"/>
    <property type="match status" value="1"/>
</dbReference>
<dbReference type="GO" id="GO:0016491">
    <property type="term" value="F:oxidoreductase activity"/>
    <property type="evidence" value="ECO:0007669"/>
    <property type="project" value="UniProtKB-KW"/>
</dbReference>
<evidence type="ECO:0000256" key="2">
    <source>
        <dbReference type="ARBA" id="ARBA00023002"/>
    </source>
</evidence>
<dbReference type="AlphaFoldDB" id="A0A381RVC5"/>
<dbReference type="PANTHER" id="PTHR24321">
    <property type="entry name" value="DEHYDROGENASES, SHORT CHAIN"/>
    <property type="match status" value="1"/>
</dbReference>
<keyword evidence="2" id="KW-0560">Oxidoreductase</keyword>
<reference evidence="3" key="1">
    <citation type="submission" date="2018-05" db="EMBL/GenBank/DDBJ databases">
        <authorList>
            <person name="Lanie J.A."/>
            <person name="Ng W.-L."/>
            <person name="Kazmierczak K.M."/>
            <person name="Andrzejewski T.M."/>
            <person name="Davidsen T.M."/>
            <person name="Wayne K.J."/>
            <person name="Tettelin H."/>
            <person name="Glass J.I."/>
            <person name="Rusch D."/>
            <person name="Podicherti R."/>
            <person name="Tsui H.-C.T."/>
            <person name="Winkler M.E."/>
        </authorList>
    </citation>
    <scope>NUCLEOTIDE SEQUENCE</scope>
</reference>
<sequence>MNVVITGANGTVASELISYFSNKAAFVVGTVRQLKANVENENNSAIIEMDPLDHYSIESAIKWINNQAGDIHCWLNIIGGFSMGNHVGEVRDEWSYMYNTNFMTALNCCQQILPKMKQGGWGRIVNMGAQAAVNGMPLSGPYCTSKAAVHMLTKIIALENGNGVTCNALLPGIIDTPSNRNKMPEADHDNWVGLNKIAGRIEALFLSDENGSLIDV</sequence>
<organism evidence="3">
    <name type="scientific">marine metagenome</name>
    <dbReference type="NCBI Taxonomy" id="408172"/>
    <lineage>
        <taxon>unclassified sequences</taxon>
        <taxon>metagenomes</taxon>
        <taxon>ecological metagenomes</taxon>
    </lineage>
</organism>
<evidence type="ECO:0008006" key="4">
    <source>
        <dbReference type="Google" id="ProtNLM"/>
    </source>
</evidence>
<gene>
    <name evidence="3" type="ORF">METZ01_LOCUS47883</name>
</gene>
<comment type="similarity">
    <text evidence="1">Belongs to the short-chain dehydrogenases/reductases (SDR) family.</text>
</comment>
<dbReference type="PRINTS" id="PR00081">
    <property type="entry name" value="GDHRDH"/>
</dbReference>
<dbReference type="SUPFAM" id="SSF51735">
    <property type="entry name" value="NAD(P)-binding Rossmann-fold domains"/>
    <property type="match status" value="1"/>
</dbReference>
<accession>A0A381RVC5</accession>